<evidence type="ECO:0000256" key="6">
    <source>
        <dbReference type="ARBA" id="ARBA00023235"/>
    </source>
</evidence>
<dbReference type="InterPro" id="IPR014711">
    <property type="entry name" value="TopoI_cat_a-hlx-sub_euk"/>
</dbReference>
<dbReference type="Gene3D" id="3.90.15.10">
    <property type="entry name" value="Topoisomerase I, Chain A, domain 3"/>
    <property type="match status" value="1"/>
</dbReference>
<dbReference type="InterPro" id="IPR011010">
    <property type="entry name" value="DNA_brk_join_enz"/>
</dbReference>
<dbReference type="eggNOG" id="COG3569">
    <property type="taxonomic scope" value="Bacteria"/>
</dbReference>
<comment type="catalytic activity">
    <reaction evidence="1">
        <text>ATP-independent breakage of single-stranded DNA, followed by passage and rejoining.</text>
        <dbReference type="EC" id="5.6.2.1"/>
    </reaction>
</comment>
<feature type="region of interest" description="Disordered" evidence="7">
    <location>
        <begin position="1"/>
        <end position="27"/>
    </location>
</feature>
<dbReference type="STRING" id="292415.Tbd_0745"/>
<proteinExistence type="inferred from homology"/>
<dbReference type="PRINTS" id="PR00416">
    <property type="entry name" value="EUTPISMRASEI"/>
</dbReference>
<dbReference type="HOGENOM" id="CLU_046978_1_1_4"/>
<evidence type="ECO:0000256" key="7">
    <source>
        <dbReference type="SAM" id="MobiDB-lite"/>
    </source>
</evidence>
<dbReference type="Proteomes" id="UP000008291">
    <property type="component" value="Chromosome"/>
</dbReference>
<evidence type="ECO:0000256" key="5">
    <source>
        <dbReference type="ARBA" id="ARBA00023125"/>
    </source>
</evidence>
<gene>
    <name evidence="10" type="ordered locus">Tbd_0745</name>
</gene>
<protein>
    <recommendedName>
        <fullName evidence="3">DNA topoisomerase</fullName>
        <ecNumber evidence="3">5.6.2.1</ecNumber>
    </recommendedName>
</protein>
<evidence type="ECO:0000256" key="4">
    <source>
        <dbReference type="ARBA" id="ARBA00023029"/>
    </source>
</evidence>
<evidence type="ECO:0000313" key="11">
    <source>
        <dbReference type="Proteomes" id="UP000008291"/>
    </source>
</evidence>
<accession>Q3SKS7</accession>
<dbReference type="GO" id="GO:0003917">
    <property type="term" value="F:DNA topoisomerase type I (single strand cut, ATP-independent) activity"/>
    <property type="evidence" value="ECO:0007669"/>
    <property type="project" value="UniProtKB-EC"/>
</dbReference>
<dbReference type="PROSITE" id="PS52038">
    <property type="entry name" value="TOPO_IB_2"/>
    <property type="match status" value="1"/>
</dbReference>
<dbReference type="Pfam" id="PF01028">
    <property type="entry name" value="Topoisom_I"/>
    <property type="match status" value="1"/>
</dbReference>
<dbReference type="OrthoDB" id="9778962at2"/>
<dbReference type="InterPro" id="IPR001631">
    <property type="entry name" value="TopoI"/>
</dbReference>
<keyword evidence="4" id="KW-0799">Topoisomerase</keyword>
<dbReference type="Pfam" id="PF21338">
    <property type="entry name" value="Top1B_N_bact"/>
    <property type="match status" value="1"/>
</dbReference>
<evidence type="ECO:0000256" key="1">
    <source>
        <dbReference type="ARBA" id="ARBA00000213"/>
    </source>
</evidence>
<keyword evidence="11" id="KW-1185">Reference proteome</keyword>
<feature type="domain" description="DNA topoisomerase IB N-terminal" evidence="9">
    <location>
        <begin position="44"/>
        <end position="92"/>
    </location>
</feature>
<evidence type="ECO:0000259" key="9">
    <source>
        <dbReference type="Pfam" id="PF21338"/>
    </source>
</evidence>
<dbReference type="InterPro" id="IPR013500">
    <property type="entry name" value="TopoI_cat_euk"/>
</dbReference>
<feature type="domain" description="DNA topoisomerase I catalytic core eukaryotic-type" evidence="8">
    <location>
        <begin position="109"/>
        <end position="316"/>
    </location>
</feature>
<evidence type="ECO:0000259" key="8">
    <source>
        <dbReference type="Pfam" id="PF01028"/>
    </source>
</evidence>
<dbReference type="Gene3D" id="1.10.132.120">
    <property type="match status" value="1"/>
</dbReference>
<dbReference type="CDD" id="cd00659">
    <property type="entry name" value="Topo_IB_C"/>
    <property type="match status" value="1"/>
</dbReference>
<evidence type="ECO:0000256" key="2">
    <source>
        <dbReference type="ARBA" id="ARBA00006645"/>
    </source>
</evidence>
<dbReference type="InterPro" id="IPR049331">
    <property type="entry name" value="Top1B_N_bact"/>
</dbReference>
<evidence type="ECO:0000313" key="10">
    <source>
        <dbReference type="EMBL" id="AAZ96698.1"/>
    </source>
</evidence>
<dbReference type="GO" id="GO:0003677">
    <property type="term" value="F:DNA binding"/>
    <property type="evidence" value="ECO:0007669"/>
    <property type="project" value="UniProtKB-KW"/>
</dbReference>
<evidence type="ECO:0000256" key="3">
    <source>
        <dbReference type="ARBA" id="ARBA00012891"/>
    </source>
</evidence>
<organism evidence="10 11">
    <name type="scientific">Thiobacillus denitrificans (strain ATCC 25259 / T1)</name>
    <dbReference type="NCBI Taxonomy" id="292415"/>
    <lineage>
        <taxon>Bacteria</taxon>
        <taxon>Pseudomonadati</taxon>
        <taxon>Pseudomonadota</taxon>
        <taxon>Betaproteobacteria</taxon>
        <taxon>Nitrosomonadales</taxon>
        <taxon>Thiobacillaceae</taxon>
        <taxon>Thiobacillus</taxon>
    </lineage>
</organism>
<dbReference type="Gene3D" id="3.30.66.10">
    <property type="entry name" value="DNA topoisomerase I domain"/>
    <property type="match status" value="1"/>
</dbReference>
<dbReference type="AlphaFoldDB" id="Q3SKS7"/>
<sequence>MSAYPARATPPRNAPSDPRASAPEGLNYIGAGTPGIRRVRRGARFVYLDPDGRRIRDREEIARIARLAIPPAYVDVWICADPRGHLQATGRDARGRKQYRYHPAWIAARGTDKYCRMLGFGHALPKLRAAIAAHLDAPGLAADKVMATVVALLEQTLIRVGNPQYARENASFGLTTLQNRHVAVRGSAVQFRFTGKSGIKHCRTLEHPRLARILKRCQELPGQQLFQYLDTDGHPRPVTSNDVNAYLRAHGGGDYTAKDYRTWAGSALALALFRRLPWQSRGEAERRVSGVIAEVAAQLGNTPAVCRKCYVHPAIVEAFVAGELAALARPRRRKHLNADEAALLGFLETQHEARCA</sequence>
<dbReference type="EC" id="5.6.2.1" evidence="3"/>
<dbReference type="EMBL" id="CP000116">
    <property type="protein sequence ID" value="AAZ96698.1"/>
    <property type="molecule type" value="Genomic_DNA"/>
</dbReference>
<keyword evidence="6" id="KW-0413">Isomerase</keyword>
<dbReference type="SUPFAM" id="SSF55869">
    <property type="entry name" value="DNA topoisomerase I domain"/>
    <property type="match status" value="1"/>
</dbReference>
<dbReference type="RefSeq" id="WP_011311257.1">
    <property type="nucleotide sequence ID" value="NC_007404.1"/>
</dbReference>
<dbReference type="KEGG" id="tbd:Tbd_0745"/>
<dbReference type="InterPro" id="IPR035447">
    <property type="entry name" value="DNA_topo_I_N_sf"/>
</dbReference>
<keyword evidence="5" id="KW-0238">DNA-binding</keyword>
<dbReference type="SUPFAM" id="SSF56349">
    <property type="entry name" value="DNA breaking-rejoining enzymes"/>
    <property type="match status" value="1"/>
</dbReference>
<comment type="similarity">
    <text evidence="2">Belongs to the type IB topoisomerase family.</text>
</comment>
<name>Q3SKS7_THIDA</name>
<reference evidence="10 11" key="1">
    <citation type="journal article" date="2006" name="J. Bacteriol.">
        <title>The genome sequence of the obligately chemolithoautotrophic, facultatively anaerobic bacterium Thiobacillus denitrificans.</title>
        <authorList>
            <person name="Beller H.R."/>
            <person name="Chain P.S."/>
            <person name="Letain T.E."/>
            <person name="Chakicherla A."/>
            <person name="Larimer F.W."/>
            <person name="Richardson P.M."/>
            <person name="Coleman M.A."/>
            <person name="Wood A.P."/>
            <person name="Kelly D.P."/>
        </authorList>
    </citation>
    <scope>NUCLEOTIDE SEQUENCE [LARGE SCALE GENOMIC DNA]</scope>
    <source>
        <strain evidence="10 11">ATCC 25259</strain>
    </source>
</reference>
<dbReference type="GO" id="GO:0006265">
    <property type="term" value="P:DNA topological change"/>
    <property type="evidence" value="ECO:0007669"/>
    <property type="project" value="InterPro"/>
</dbReference>